<reference evidence="1 2" key="1">
    <citation type="submission" date="2021-06" db="EMBL/GenBank/DDBJ databases">
        <title>Caerostris darwini draft genome.</title>
        <authorList>
            <person name="Kono N."/>
            <person name="Arakawa K."/>
        </authorList>
    </citation>
    <scope>NUCLEOTIDE SEQUENCE [LARGE SCALE GENOMIC DNA]</scope>
</reference>
<dbReference type="Proteomes" id="UP001054837">
    <property type="component" value="Unassembled WGS sequence"/>
</dbReference>
<sequence length="120" mass="13984">MQKHPVKKTRCVKSKVPQYSVPKDTSSIPDLFDSCCGSSFLMYLEWNPPQLYIPLLWRNFTSILYLYRKSVIHPYEKSLPLKTPCLISITSKHFFFNDRVKIIRSSTVSHIEESTRVGSQ</sequence>
<protein>
    <submittedName>
        <fullName evidence="1">Uncharacterized protein</fullName>
    </submittedName>
</protein>
<accession>A0AAV4X5N3</accession>
<gene>
    <name evidence="1" type="ORF">CDAR_59561</name>
</gene>
<comment type="caution">
    <text evidence="1">The sequence shown here is derived from an EMBL/GenBank/DDBJ whole genome shotgun (WGS) entry which is preliminary data.</text>
</comment>
<proteinExistence type="predicted"/>
<dbReference type="AlphaFoldDB" id="A0AAV4X5N3"/>
<evidence type="ECO:0000313" key="2">
    <source>
        <dbReference type="Proteomes" id="UP001054837"/>
    </source>
</evidence>
<evidence type="ECO:0000313" key="1">
    <source>
        <dbReference type="EMBL" id="GIY89311.1"/>
    </source>
</evidence>
<organism evidence="1 2">
    <name type="scientific">Caerostris darwini</name>
    <dbReference type="NCBI Taxonomy" id="1538125"/>
    <lineage>
        <taxon>Eukaryota</taxon>
        <taxon>Metazoa</taxon>
        <taxon>Ecdysozoa</taxon>
        <taxon>Arthropoda</taxon>
        <taxon>Chelicerata</taxon>
        <taxon>Arachnida</taxon>
        <taxon>Araneae</taxon>
        <taxon>Araneomorphae</taxon>
        <taxon>Entelegynae</taxon>
        <taxon>Araneoidea</taxon>
        <taxon>Araneidae</taxon>
        <taxon>Caerostris</taxon>
    </lineage>
</organism>
<dbReference type="EMBL" id="BPLQ01015594">
    <property type="protein sequence ID" value="GIY89311.1"/>
    <property type="molecule type" value="Genomic_DNA"/>
</dbReference>
<keyword evidence="2" id="KW-1185">Reference proteome</keyword>
<name>A0AAV4X5N3_9ARAC</name>